<feature type="region of interest" description="Disordered" evidence="1">
    <location>
        <begin position="1"/>
        <end position="30"/>
    </location>
</feature>
<proteinExistence type="predicted"/>
<organism evidence="2 3">
    <name type="scientific">Monilinia fructigena</name>
    <dbReference type="NCBI Taxonomy" id="38457"/>
    <lineage>
        <taxon>Eukaryota</taxon>
        <taxon>Fungi</taxon>
        <taxon>Dikarya</taxon>
        <taxon>Ascomycota</taxon>
        <taxon>Pezizomycotina</taxon>
        <taxon>Leotiomycetes</taxon>
        <taxon>Helotiales</taxon>
        <taxon>Sclerotiniaceae</taxon>
        <taxon>Monilinia</taxon>
    </lineage>
</organism>
<feature type="compositionally biased region" description="Low complexity" evidence="1">
    <location>
        <begin position="20"/>
        <end position="30"/>
    </location>
</feature>
<feature type="compositionally biased region" description="Polar residues" evidence="1">
    <location>
        <begin position="1"/>
        <end position="10"/>
    </location>
</feature>
<comment type="caution">
    <text evidence="2">The sequence shown here is derived from an EMBL/GenBank/DDBJ whole genome shotgun (WGS) entry which is preliminary data.</text>
</comment>
<gene>
    <name evidence="2" type="ORF">DID88_007062</name>
</gene>
<evidence type="ECO:0000313" key="2">
    <source>
        <dbReference type="EMBL" id="RAL68332.1"/>
    </source>
</evidence>
<dbReference type="Proteomes" id="UP000249056">
    <property type="component" value="Unassembled WGS sequence"/>
</dbReference>
<accession>A0A395J760</accession>
<reference evidence="2 3" key="1">
    <citation type="submission" date="2018-06" db="EMBL/GenBank/DDBJ databases">
        <title>Genome Sequence of the Brown Rot Fungal Pathogen Monilinia fructigena.</title>
        <authorList>
            <person name="Landi L."/>
            <person name="De Miccolis Angelini R.M."/>
            <person name="Pollastro S."/>
            <person name="Abate D."/>
            <person name="Faretra F."/>
            <person name="Romanazzi G."/>
        </authorList>
    </citation>
    <scope>NUCLEOTIDE SEQUENCE [LARGE SCALE GENOMIC DNA]</scope>
    <source>
        <strain evidence="2 3">Mfrg269</strain>
    </source>
</reference>
<evidence type="ECO:0000313" key="3">
    <source>
        <dbReference type="Proteomes" id="UP000249056"/>
    </source>
</evidence>
<sequence>MTEKTTNSEPILQEPAAIPQDQQLQQQQQKQQRTTTIIGLFRSWRCSRVNMVSKQLSVPVSFMARPNIASIKIPISWDMNDLTATVFCGLELNGAA</sequence>
<dbReference type="EMBL" id="QKRW01000001">
    <property type="protein sequence ID" value="RAL68332.1"/>
    <property type="molecule type" value="Genomic_DNA"/>
</dbReference>
<keyword evidence="3" id="KW-1185">Reference proteome</keyword>
<evidence type="ECO:0000256" key="1">
    <source>
        <dbReference type="SAM" id="MobiDB-lite"/>
    </source>
</evidence>
<dbReference type="AlphaFoldDB" id="A0A395J760"/>
<protein>
    <submittedName>
        <fullName evidence="2">Uncharacterized protein</fullName>
    </submittedName>
</protein>
<name>A0A395J760_9HELO</name>